<dbReference type="RefSeq" id="XP_014178491.1">
    <property type="nucleotide sequence ID" value="XM_014323016.1"/>
</dbReference>
<dbReference type="KEGG" id="tasa:A1Q1_04778"/>
<accession>J5SND5</accession>
<dbReference type="GeneID" id="25988290"/>
<dbReference type="AlphaFoldDB" id="J5SND5"/>
<evidence type="ECO:0000313" key="2">
    <source>
        <dbReference type="Proteomes" id="UP000002748"/>
    </source>
</evidence>
<dbReference type="EMBL" id="ALBS01000283">
    <property type="protein sequence ID" value="EJT46601.1"/>
    <property type="molecule type" value="Genomic_DNA"/>
</dbReference>
<name>J5SND5_TRIAS</name>
<evidence type="ECO:0008006" key="3">
    <source>
        <dbReference type="Google" id="ProtNLM"/>
    </source>
</evidence>
<protein>
    <recommendedName>
        <fullName evidence="3">F-box domain-containing protein</fullName>
    </recommendedName>
</protein>
<comment type="caution">
    <text evidence="1">The sequence shown here is derived from an EMBL/GenBank/DDBJ whole genome shotgun (WGS) entry which is preliminary data.</text>
</comment>
<proteinExistence type="predicted"/>
<evidence type="ECO:0000313" key="1">
    <source>
        <dbReference type="EMBL" id="EJT46601.1"/>
    </source>
</evidence>
<sequence>MSPSLDPLWFPHILADILHNTDWQTLLSSRLVSASMLRLVDPMLCGPTLHLQNNTAGTIEAISWGGDLGGDYLSARRVPYFYRNGSKDSRAAAIRKVRDLKLHTDAATEHVNLLLQLLPPHAKIWIEHDKEVFPDRSTATLNTTISLPPCRSLSVAVGSACKCQGAAFNHVAPSVTFYPYDWHYEEEEASGTRSQCALVDGVLNRGVYELHVGTDEGYLPKLFKDVNLQVNPELRVVLLGCEDYWVDDLVKTRSATAKCFNIPESQVTIRGVDFN</sequence>
<reference evidence="1 2" key="1">
    <citation type="journal article" date="2012" name="Eukaryot. Cell">
        <title>Draft genome sequence of CBS 2479, the standard type strain of Trichosporon asahii.</title>
        <authorList>
            <person name="Yang R.Y."/>
            <person name="Li H.T."/>
            <person name="Zhu H."/>
            <person name="Zhou G.P."/>
            <person name="Wang M."/>
            <person name="Wang L."/>
        </authorList>
    </citation>
    <scope>NUCLEOTIDE SEQUENCE [LARGE SCALE GENOMIC DNA]</scope>
    <source>
        <strain evidence="2">ATCC 90039 / CBS 2479 / JCM 2466 / KCTC 7840 / NCYC 2677 / UAMH 7654</strain>
    </source>
</reference>
<dbReference type="HOGENOM" id="CLU_083702_0_0_1"/>
<gene>
    <name evidence="1" type="ORF">A1Q1_04778</name>
</gene>
<dbReference type="VEuPathDB" id="FungiDB:A1Q1_04778"/>
<organism evidence="1 2">
    <name type="scientific">Trichosporon asahii var. asahii (strain ATCC 90039 / CBS 2479 / JCM 2466 / KCTC 7840 / NBRC 103889/ NCYC 2677 / UAMH 7654)</name>
    <name type="common">Yeast</name>
    <dbReference type="NCBI Taxonomy" id="1186058"/>
    <lineage>
        <taxon>Eukaryota</taxon>
        <taxon>Fungi</taxon>
        <taxon>Dikarya</taxon>
        <taxon>Basidiomycota</taxon>
        <taxon>Agaricomycotina</taxon>
        <taxon>Tremellomycetes</taxon>
        <taxon>Trichosporonales</taxon>
        <taxon>Trichosporonaceae</taxon>
        <taxon>Trichosporon</taxon>
    </lineage>
</organism>
<dbReference type="Proteomes" id="UP000002748">
    <property type="component" value="Unassembled WGS sequence"/>
</dbReference>